<feature type="compositionally biased region" description="Low complexity" evidence="1">
    <location>
        <begin position="457"/>
        <end position="468"/>
    </location>
</feature>
<feature type="region of interest" description="Disordered" evidence="1">
    <location>
        <begin position="211"/>
        <end position="340"/>
    </location>
</feature>
<feature type="compositionally biased region" description="Polar residues" evidence="1">
    <location>
        <begin position="313"/>
        <end position="337"/>
    </location>
</feature>
<organism evidence="2">
    <name type="scientific">Micromonas pusilla</name>
    <name type="common">Picoplanktonic green alga</name>
    <name type="synonym">Chromulina pusilla</name>
    <dbReference type="NCBI Taxonomy" id="38833"/>
    <lineage>
        <taxon>Eukaryota</taxon>
        <taxon>Viridiplantae</taxon>
        <taxon>Chlorophyta</taxon>
        <taxon>Mamiellophyceae</taxon>
        <taxon>Mamiellales</taxon>
        <taxon>Mamiellaceae</taxon>
        <taxon>Micromonas</taxon>
    </lineage>
</organism>
<dbReference type="EMBL" id="HBEN01010996">
    <property type="protein sequence ID" value="CAD8445660.1"/>
    <property type="molecule type" value="Transcribed_RNA"/>
</dbReference>
<feature type="region of interest" description="Disordered" evidence="1">
    <location>
        <begin position="1"/>
        <end position="43"/>
    </location>
</feature>
<dbReference type="AlphaFoldDB" id="A0A7S0D6X3"/>
<proteinExistence type="predicted"/>
<reference evidence="2" key="1">
    <citation type="submission" date="2021-01" db="EMBL/GenBank/DDBJ databases">
        <authorList>
            <person name="Corre E."/>
            <person name="Pelletier E."/>
            <person name="Niang G."/>
            <person name="Scheremetjew M."/>
            <person name="Finn R."/>
            <person name="Kale V."/>
            <person name="Holt S."/>
            <person name="Cochrane G."/>
            <person name="Meng A."/>
            <person name="Brown T."/>
            <person name="Cohen L."/>
        </authorList>
    </citation>
    <scope>NUCLEOTIDE SEQUENCE</scope>
    <source>
        <strain evidence="2">CCAC1681</strain>
    </source>
</reference>
<evidence type="ECO:0000313" key="2">
    <source>
        <dbReference type="EMBL" id="CAD8445660.1"/>
    </source>
</evidence>
<evidence type="ECO:0000256" key="1">
    <source>
        <dbReference type="SAM" id="MobiDB-lite"/>
    </source>
</evidence>
<sequence length="547" mass="57104">MSPKRPPRAEATPSKPFASRDSPEPPRTAGASTSSPDKEPSVCPPGRAIFAVVVPPKELEPEDKRALIASSLQNMPPRYRVVERACGAVAFLGEGVPSPGAGPAFAPQVLTNERCVLALVSRDIRAAVVADAFRDACDAHLDEPKTRALALKRHLCGLSEKGNAFSFVLLDLATARVFAATTALSSPLAAGHAADGTLLVTCTRSGAKAATAWPPRWAQGASSASSRARHAPAQDSDRESWKASLGSPPSDARRTDNSSLVGKEVKKKSRAQKEAFGASPPTHTARPLVSSELLSTHARDAPLTPERLARPTSPASTERSRSRSPGASSTHSTNTEASEAAYQAAVTTKLQHLPAGRFVYGRKHLQPFEFSAFWGSAESTRAGARAASVPEAPFGKNACDAARAEIKAKGGEESIGGGRNEKKEESSCARGSHVGRPRFSDTGSRGDTASSWRKKTLPAAPALVGGAAPERDPAAPRWDGWGRGDGSVPAWGTSRSGARPWSSPGTGTAAPTPASFRAVLERSHSMEDSGSPTRGGLTRAFASSGLT</sequence>
<gene>
    <name evidence="2" type="ORF">MSP1401_LOCUS9112</name>
</gene>
<name>A0A7S0D6X3_MICPS</name>
<accession>A0A7S0D6X3</accession>
<feature type="region of interest" description="Disordered" evidence="1">
    <location>
        <begin position="409"/>
        <end position="547"/>
    </location>
</feature>
<feature type="compositionally biased region" description="Polar residues" evidence="1">
    <location>
        <begin position="441"/>
        <end position="451"/>
    </location>
</feature>
<protein>
    <submittedName>
        <fullName evidence="2">Uncharacterized protein</fullName>
    </submittedName>
</protein>